<evidence type="ECO:0000256" key="6">
    <source>
        <dbReference type="ARBA" id="ARBA00022840"/>
    </source>
</evidence>
<evidence type="ECO:0000259" key="10">
    <source>
        <dbReference type="PROSITE" id="PS50893"/>
    </source>
</evidence>
<dbReference type="GO" id="GO:0016887">
    <property type="term" value="F:ATP hydrolysis activity"/>
    <property type="evidence" value="ECO:0007669"/>
    <property type="project" value="InterPro"/>
</dbReference>
<evidence type="ECO:0000313" key="12">
    <source>
        <dbReference type="Proteomes" id="UP000789390"/>
    </source>
</evidence>
<keyword evidence="12" id="KW-1185">Reference proteome</keyword>
<dbReference type="Gene3D" id="3.40.50.300">
    <property type="entry name" value="P-loop containing nucleotide triphosphate hydrolases"/>
    <property type="match status" value="1"/>
</dbReference>
<protein>
    <recommendedName>
        <fullName evidence="10">ABC transporter domain-containing protein</fullName>
    </recommendedName>
</protein>
<dbReference type="PROSITE" id="PS00211">
    <property type="entry name" value="ABC_TRANSPORTER_1"/>
    <property type="match status" value="1"/>
</dbReference>
<dbReference type="Pfam" id="PF01061">
    <property type="entry name" value="ABC2_membrane"/>
    <property type="match status" value="1"/>
</dbReference>
<evidence type="ECO:0000256" key="8">
    <source>
        <dbReference type="ARBA" id="ARBA00023136"/>
    </source>
</evidence>
<keyword evidence="5" id="KW-0547">Nucleotide-binding</keyword>
<dbReference type="Proteomes" id="UP000789390">
    <property type="component" value="Unassembled WGS sequence"/>
</dbReference>
<evidence type="ECO:0000256" key="5">
    <source>
        <dbReference type="ARBA" id="ARBA00022741"/>
    </source>
</evidence>
<dbReference type="InterPro" id="IPR050352">
    <property type="entry name" value="ABCG_transporters"/>
</dbReference>
<dbReference type="SMART" id="SM00382">
    <property type="entry name" value="AAA"/>
    <property type="match status" value="1"/>
</dbReference>
<evidence type="ECO:0000256" key="3">
    <source>
        <dbReference type="ARBA" id="ARBA00022448"/>
    </source>
</evidence>
<dbReference type="CDD" id="cd03213">
    <property type="entry name" value="ABCG_EPDR"/>
    <property type="match status" value="1"/>
</dbReference>
<dbReference type="InterPro" id="IPR003593">
    <property type="entry name" value="AAA+_ATPase"/>
</dbReference>
<dbReference type="PANTHER" id="PTHR48041:SF78">
    <property type="entry name" value="ABC TRANSPORTER EXPRESSED IN TRACHEA, ISOFORM A"/>
    <property type="match status" value="1"/>
</dbReference>
<feature type="transmembrane region" description="Helical" evidence="9">
    <location>
        <begin position="450"/>
        <end position="472"/>
    </location>
</feature>
<dbReference type="GO" id="GO:0140359">
    <property type="term" value="F:ABC-type transporter activity"/>
    <property type="evidence" value="ECO:0007669"/>
    <property type="project" value="InterPro"/>
</dbReference>
<proteinExistence type="inferred from homology"/>
<keyword evidence="6" id="KW-0067">ATP-binding</keyword>
<evidence type="ECO:0000256" key="1">
    <source>
        <dbReference type="ARBA" id="ARBA00004141"/>
    </source>
</evidence>
<evidence type="ECO:0000313" key="11">
    <source>
        <dbReference type="EMBL" id="CAH0100422.1"/>
    </source>
</evidence>
<comment type="similarity">
    <text evidence="2">Belongs to the ABC transporter superfamily. ABCG family. Eye pigment precursor importer (TC 3.A.1.204) subfamily.</text>
</comment>
<feature type="transmembrane region" description="Helical" evidence="9">
    <location>
        <begin position="478"/>
        <end position="506"/>
    </location>
</feature>
<evidence type="ECO:0000256" key="9">
    <source>
        <dbReference type="SAM" id="Phobius"/>
    </source>
</evidence>
<comment type="caution">
    <text evidence="11">The sequence shown here is derived from an EMBL/GenBank/DDBJ whole genome shotgun (WGS) entry which is preliminary data.</text>
</comment>
<dbReference type="InterPro" id="IPR003439">
    <property type="entry name" value="ABC_transporter-like_ATP-bd"/>
</dbReference>
<keyword evidence="7 9" id="KW-1133">Transmembrane helix</keyword>
<gene>
    <name evidence="11" type="ORF">DGAL_LOCUS2652</name>
</gene>
<dbReference type="PANTHER" id="PTHR48041">
    <property type="entry name" value="ABC TRANSPORTER G FAMILY MEMBER 28"/>
    <property type="match status" value="1"/>
</dbReference>
<feature type="transmembrane region" description="Helical" evidence="9">
    <location>
        <begin position="518"/>
        <end position="539"/>
    </location>
</feature>
<dbReference type="PROSITE" id="PS50893">
    <property type="entry name" value="ABC_TRANSPORTER_2"/>
    <property type="match status" value="1"/>
</dbReference>
<dbReference type="SUPFAM" id="SSF52540">
    <property type="entry name" value="P-loop containing nucleoside triphosphate hydrolases"/>
    <property type="match status" value="1"/>
</dbReference>
<evidence type="ECO:0000256" key="2">
    <source>
        <dbReference type="ARBA" id="ARBA00005814"/>
    </source>
</evidence>
<evidence type="ECO:0000256" key="7">
    <source>
        <dbReference type="ARBA" id="ARBA00022989"/>
    </source>
</evidence>
<dbReference type="Pfam" id="PF19055">
    <property type="entry name" value="ABC2_membrane_7"/>
    <property type="match status" value="1"/>
</dbReference>
<dbReference type="EMBL" id="CAKKLH010000035">
    <property type="protein sequence ID" value="CAH0100422.1"/>
    <property type="molecule type" value="Genomic_DNA"/>
</dbReference>
<dbReference type="GO" id="GO:0005886">
    <property type="term" value="C:plasma membrane"/>
    <property type="evidence" value="ECO:0007669"/>
    <property type="project" value="TreeGrafter"/>
</dbReference>
<feature type="transmembrane region" description="Helical" evidence="9">
    <location>
        <begin position="363"/>
        <end position="380"/>
    </location>
</feature>
<dbReference type="InterPro" id="IPR043926">
    <property type="entry name" value="ABCG_dom"/>
</dbReference>
<dbReference type="InterPro" id="IPR027417">
    <property type="entry name" value="P-loop_NTPase"/>
</dbReference>
<dbReference type="AlphaFoldDB" id="A0A8J2RAV2"/>
<name>A0A8J2RAV2_9CRUS</name>
<keyword evidence="8 9" id="KW-0472">Membrane</keyword>
<dbReference type="Pfam" id="PF00005">
    <property type="entry name" value="ABC_tran"/>
    <property type="match status" value="1"/>
</dbReference>
<feature type="transmembrane region" description="Helical" evidence="9">
    <location>
        <begin position="392"/>
        <end position="413"/>
    </location>
</feature>
<dbReference type="InterPro" id="IPR013525">
    <property type="entry name" value="ABC2_TM"/>
</dbReference>
<dbReference type="FunFam" id="3.40.50.300:FF:000891">
    <property type="entry name" value="ATP-binding cassette sub-family G member"/>
    <property type="match status" value="1"/>
</dbReference>
<reference evidence="11" key="1">
    <citation type="submission" date="2021-11" db="EMBL/GenBank/DDBJ databases">
        <authorList>
            <person name="Schell T."/>
        </authorList>
    </citation>
    <scope>NUCLEOTIDE SEQUENCE</scope>
    <source>
        <strain evidence="11">M5</strain>
    </source>
</reference>
<dbReference type="InterPro" id="IPR017871">
    <property type="entry name" value="ABC_transporter-like_CS"/>
</dbReference>
<sequence length="623" mass="70103">MDVIVKLERCGLTTENKTNIPLDLTFHDISYTVGKGKNVKRILQQMNGTFKSGQLTAILGPSGAGKSSLMNILAGFKTTGVEGRVNLNGVERDLKIFRKQSAYIEQYDHLLQNLTVGEYMNAAAQLKLGNGVSQVEKKSNIELVIKTLGLSNNKQTRISRLSGGECKRLSIGVELFDNPAILFLDEPTSGLDSSSTLQCVALLREIARSGRTVVATIHQPSSRLLDHFDHLYIVAGGSCIYQGSPGSLVPYLRTVNLNCPSYNNPADFILDVASGEYGDVLPKLISTIENGRLSYEDPTATTLATPSHNNNECEGEIECDDEKMENIKDQLAYATPFHTQVSVLLERTWRSIWREKMLTKVRFVTHIVFGIFFGLIYQTVGNDASFTLNNAGMLYFSLIFIVFTSVMPTVVTCKYKTCAISMSFPLERKVLIREHLNNWYSLKAYYLAKLLADIPFQIIFPTLYLVIVYFMTNQPLSLLRFSMLLCMMIFTSLVGQGIGLVVGAIFDIQSAAFMGPTFAIPFLLFAGFFISFNSIPSYMKWMSYVSFFRYGFEGSMLAIYDYDRAPLDCFESYCHFRFPQKFLEKFDMAHSSYFLCVIGMLVYFVVMRVAGYFLLRFKVKSVR</sequence>
<organism evidence="11 12">
    <name type="scientific">Daphnia galeata</name>
    <dbReference type="NCBI Taxonomy" id="27404"/>
    <lineage>
        <taxon>Eukaryota</taxon>
        <taxon>Metazoa</taxon>
        <taxon>Ecdysozoa</taxon>
        <taxon>Arthropoda</taxon>
        <taxon>Crustacea</taxon>
        <taxon>Branchiopoda</taxon>
        <taxon>Diplostraca</taxon>
        <taxon>Cladocera</taxon>
        <taxon>Anomopoda</taxon>
        <taxon>Daphniidae</taxon>
        <taxon>Daphnia</taxon>
    </lineage>
</organism>
<dbReference type="OrthoDB" id="66620at2759"/>
<keyword evidence="3" id="KW-0813">Transport</keyword>
<dbReference type="GO" id="GO:0005524">
    <property type="term" value="F:ATP binding"/>
    <property type="evidence" value="ECO:0007669"/>
    <property type="project" value="UniProtKB-KW"/>
</dbReference>
<feature type="domain" description="ABC transporter" evidence="10">
    <location>
        <begin position="24"/>
        <end position="261"/>
    </location>
</feature>
<comment type="subcellular location">
    <subcellularLocation>
        <location evidence="1">Membrane</location>
        <topology evidence="1">Multi-pass membrane protein</topology>
    </subcellularLocation>
</comment>
<keyword evidence="4 9" id="KW-0812">Transmembrane</keyword>
<feature type="transmembrane region" description="Helical" evidence="9">
    <location>
        <begin position="592"/>
        <end position="615"/>
    </location>
</feature>
<evidence type="ECO:0000256" key="4">
    <source>
        <dbReference type="ARBA" id="ARBA00022692"/>
    </source>
</evidence>
<accession>A0A8J2RAV2</accession>